<dbReference type="RefSeq" id="WP_117681190.1">
    <property type="nucleotide sequence ID" value="NZ_QSRK01000014.1"/>
</dbReference>
<comment type="caution">
    <text evidence="1">The sequence shown here is derived from an EMBL/GenBank/DDBJ whole genome shotgun (WGS) entry which is preliminary data.</text>
</comment>
<accession>A0A3E4R1P7</accession>
<name>A0A3E4R1P7_BACUN</name>
<dbReference type="Proteomes" id="UP000260795">
    <property type="component" value="Unassembled WGS sequence"/>
</dbReference>
<proteinExistence type="predicted"/>
<dbReference type="EMBL" id="QSRK01000014">
    <property type="protein sequence ID" value="RGL13358.1"/>
    <property type="molecule type" value="Genomic_DNA"/>
</dbReference>
<gene>
    <name evidence="1" type="ORF">DXC80_10395</name>
</gene>
<protein>
    <submittedName>
        <fullName evidence="1">Uncharacterized protein</fullName>
    </submittedName>
</protein>
<reference evidence="1 2" key="1">
    <citation type="submission" date="2018-08" db="EMBL/GenBank/DDBJ databases">
        <title>A genome reference for cultivated species of the human gut microbiota.</title>
        <authorList>
            <person name="Zou Y."/>
            <person name="Xue W."/>
            <person name="Luo G."/>
        </authorList>
    </citation>
    <scope>NUCLEOTIDE SEQUENCE [LARGE SCALE GENOMIC DNA]</scope>
    <source>
        <strain evidence="1 2">TF08-13</strain>
    </source>
</reference>
<sequence>MTDSRKWAILKKQLADRPLLPFTLGMTIEECRKYSHSTPPSDYIDKINAAIEEDRKSKTHRIKIELGKIVGYRESCIYAKKFNISDTTMRKIIEGEKTMVGYDVIDKMEIWLNFTTGMTLSIENPLTPQRYIKAEFDKIDKTLNEIALSLLQYPRIFRNSIEKMDFEPDYQGKYYISTYLRRHAESIQQIADWLQNTVDQFQEKDREKWNKEIVDYIQYDIMSNKE</sequence>
<evidence type="ECO:0000313" key="2">
    <source>
        <dbReference type="Proteomes" id="UP000260795"/>
    </source>
</evidence>
<evidence type="ECO:0000313" key="1">
    <source>
        <dbReference type="EMBL" id="RGL13358.1"/>
    </source>
</evidence>
<dbReference type="AlphaFoldDB" id="A0A3E4R1P7"/>
<organism evidence="1 2">
    <name type="scientific">Bacteroides uniformis</name>
    <dbReference type="NCBI Taxonomy" id="820"/>
    <lineage>
        <taxon>Bacteria</taxon>
        <taxon>Pseudomonadati</taxon>
        <taxon>Bacteroidota</taxon>
        <taxon>Bacteroidia</taxon>
        <taxon>Bacteroidales</taxon>
        <taxon>Bacteroidaceae</taxon>
        <taxon>Bacteroides</taxon>
    </lineage>
</organism>